<evidence type="ECO:0000256" key="1">
    <source>
        <dbReference type="SAM" id="Phobius"/>
    </source>
</evidence>
<feature type="transmembrane region" description="Helical" evidence="1">
    <location>
        <begin position="170"/>
        <end position="194"/>
    </location>
</feature>
<keyword evidence="1" id="KW-0472">Membrane</keyword>
<evidence type="ECO:0008006" key="4">
    <source>
        <dbReference type="Google" id="ProtNLM"/>
    </source>
</evidence>
<evidence type="ECO:0000313" key="3">
    <source>
        <dbReference type="Proteomes" id="UP001189429"/>
    </source>
</evidence>
<evidence type="ECO:0000313" key="2">
    <source>
        <dbReference type="EMBL" id="CAK0895820.1"/>
    </source>
</evidence>
<feature type="transmembrane region" description="Helical" evidence="1">
    <location>
        <begin position="276"/>
        <end position="299"/>
    </location>
</feature>
<keyword evidence="1" id="KW-1133">Transmembrane helix</keyword>
<proteinExistence type="predicted"/>
<keyword evidence="1" id="KW-0812">Transmembrane</keyword>
<accession>A0ABN9XAC3</accession>
<feature type="transmembrane region" description="Helical" evidence="1">
    <location>
        <begin position="206"/>
        <end position="226"/>
    </location>
</feature>
<comment type="caution">
    <text evidence="2">The sequence shown here is derived from an EMBL/GenBank/DDBJ whole genome shotgun (WGS) entry which is preliminary data.</text>
</comment>
<sequence length="301" mass="33622">MLSRLDLPTIYLSVRFLCQHLCIRHSTSGHGSFPARVPPCCFLQKLYDRGFPWENLRISALLAWCVPLVAVMLRGMFQMRQAMSVVDDSRTAFRAIIFLQMPMECIFMFVCFGIHALVFVASKLHEHDLMRYAGAVVKAMPRSDSDVIVPSLRKLEFTVSARLRYASTTWVRFTVLEILLFGILALVACTRLLLSETTSFTSGWSMILILASSLVVVLSAPLASVAETFEYDVLRALNNPSVLKQAQQHFGQQLLAHLQTLDWGFRVGGTVINNKMVVQVATALVITSVTAVSQSFITISQ</sequence>
<organism evidence="2 3">
    <name type="scientific">Prorocentrum cordatum</name>
    <dbReference type="NCBI Taxonomy" id="2364126"/>
    <lineage>
        <taxon>Eukaryota</taxon>
        <taxon>Sar</taxon>
        <taxon>Alveolata</taxon>
        <taxon>Dinophyceae</taxon>
        <taxon>Prorocentrales</taxon>
        <taxon>Prorocentraceae</taxon>
        <taxon>Prorocentrum</taxon>
    </lineage>
</organism>
<dbReference type="EMBL" id="CAUYUJ010020093">
    <property type="protein sequence ID" value="CAK0895820.1"/>
    <property type="molecule type" value="Genomic_DNA"/>
</dbReference>
<dbReference type="Proteomes" id="UP001189429">
    <property type="component" value="Unassembled WGS sequence"/>
</dbReference>
<keyword evidence="3" id="KW-1185">Reference proteome</keyword>
<feature type="transmembrane region" description="Helical" evidence="1">
    <location>
        <begin position="97"/>
        <end position="121"/>
    </location>
</feature>
<name>A0ABN9XAC3_9DINO</name>
<protein>
    <recommendedName>
        <fullName evidence="4">Gustatory receptor</fullName>
    </recommendedName>
</protein>
<reference evidence="2" key="1">
    <citation type="submission" date="2023-10" db="EMBL/GenBank/DDBJ databases">
        <authorList>
            <person name="Chen Y."/>
            <person name="Shah S."/>
            <person name="Dougan E. K."/>
            <person name="Thang M."/>
            <person name="Chan C."/>
        </authorList>
    </citation>
    <scope>NUCLEOTIDE SEQUENCE [LARGE SCALE GENOMIC DNA]</scope>
</reference>
<gene>
    <name evidence="2" type="ORF">PCOR1329_LOCUS74452</name>
</gene>
<feature type="transmembrane region" description="Helical" evidence="1">
    <location>
        <begin position="56"/>
        <end position="77"/>
    </location>
</feature>